<evidence type="ECO:0000313" key="1">
    <source>
        <dbReference type="EMBL" id="PWW78048.1"/>
    </source>
</evidence>
<reference evidence="1 2" key="1">
    <citation type="submission" date="2018-03" db="EMBL/GenBank/DDBJ databases">
        <title>Genomes of Pezizomycetes fungi and the evolution of truffles.</title>
        <authorList>
            <person name="Murat C."/>
            <person name="Payen T."/>
            <person name="Noel B."/>
            <person name="Kuo A."/>
            <person name="Martin F.M."/>
        </authorList>
    </citation>
    <scope>NUCLEOTIDE SEQUENCE [LARGE SCALE GENOMIC DNA]</scope>
    <source>
        <strain evidence="1">091103-1</strain>
    </source>
</reference>
<comment type="caution">
    <text evidence="1">The sequence shown here is derived from an EMBL/GenBank/DDBJ whole genome shotgun (WGS) entry which is preliminary data.</text>
</comment>
<sequence length="163" mass="17470">SLQATSPTAQARNSFAESVKISTCADFRIFGSPDAYCGTSFVLEPARNQTLTGVCIWADLESYSFTCAGDQAEALTCNLGGYIVFHRVGFVNDGAYSIGPGGRVRLLGLFCSAGLSVNHHLFDEELPAAWARAILKARDGELRVVIPAPLGEYVMKEGMEVSL</sequence>
<feature type="non-terminal residue" evidence="1">
    <location>
        <position position="1"/>
    </location>
</feature>
<organism evidence="1 2">
    <name type="scientific">Tuber magnatum</name>
    <name type="common">white Piedmont truffle</name>
    <dbReference type="NCBI Taxonomy" id="42249"/>
    <lineage>
        <taxon>Eukaryota</taxon>
        <taxon>Fungi</taxon>
        <taxon>Dikarya</taxon>
        <taxon>Ascomycota</taxon>
        <taxon>Pezizomycotina</taxon>
        <taxon>Pezizomycetes</taxon>
        <taxon>Pezizales</taxon>
        <taxon>Tuberaceae</taxon>
        <taxon>Tuber</taxon>
    </lineage>
</organism>
<dbReference type="STRING" id="42249.A0A317SUI5"/>
<evidence type="ECO:0000313" key="2">
    <source>
        <dbReference type="Proteomes" id="UP000246991"/>
    </source>
</evidence>
<dbReference type="AlphaFoldDB" id="A0A317SUI5"/>
<proteinExistence type="predicted"/>
<dbReference type="EMBL" id="PYWC01000017">
    <property type="protein sequence ID" value="PWW78048.1"/>
    <property type="molecule type" value="Genomic_DNA"/>
</dbReference>
<dbReference type="Proteomes" id="UP000246991">
    <property type="component" value="Unassembled WGS sequence"/>
</dbReference>
<gene>
    <name evidence="1" type="ORF">C7212DRAFT_184131</name>
</gene>
<accession>A0A317SUI5</accession>
<dbReference type="OrthoDB" id="197068at2759"/>
<keyword evidence="2" id="KW-1185">Reference proteome</keyword>
<protein>
    <submittedName>
        <fullName evidence="1">Uncharacterized protein</fullName>
    </submittedName>
</protein>
<name>A0A317SUI5_9PEZI</name>